<proteinExistence type="predicted"/>
<dbReference type="InterPro" id="IPR008971">
    <property type="entry name" value="HSP40/DnaJ_pept-bd"/>
</dbReference>
<dbReference type="SUPFAM" id="SSF46565">
    <property type="entry name" value="Chaperone J-domain"/>
    <property type="match status" value="1"/>
</dbReference>
<protein>
    <recommendedName>
        <fullName evidence="3">J domain-containing protein</fullName>
    </recommendedName>
</protein>
<dbReference type="InterPro" id="IPR051339">
    <property type="entry name" value="DnaJ_subfamily_B"/>
</dbReference>
<dbReference type="CDD" id="cd10747">
    <property type="entry name" value="DnaJ_C"/>
    <property type="match status" value="1"/>
</dbReference>
<dbReference type="PANTHER" id="PTHR24078:SF522">
    <property type="entry name" value="DNAJ CHAPERONE C-TERMINAL DOMAIN-CONTAINING PROTEIN"/>
    <property type="match status" value="1"/>
</dbReference>
<name>A0A067L428_JATCU</name>
<dbReference type="PROSITE" id="PS50076">
    <property type="entry name" value="DNAJ_2"/>
    <property type="match status" value="1"/>
</dbReference>
<dbReference type="GO" id="GO:0006457">
    <property type="term" value="P:protein folding"/>
    <property type="evidence" value="ECO:0007669"/>
    <property type="project" value="InterPro"/>
</dbReference>
<feature type="compositionally biased region" description="Polar residues" evidence="2">
    <location>
        <begin position="129"/>
        <end position="151"/>
    </location>
</feature>
<dbReference type="SMART" id="SM00271">
    <property type="entry name" value="DnaJ"/>
    <property type="match status" value="1"/>
</dbReference>
<keyword evidence="1" id="KW-0143">Chaperone</keyword>
<dbReference type="Proteomes" id="UP000027138">
    <property type="component" value="Unassembled WGS sequence"/>
</dbReference>
<dbReference type="GO" id="GO:0051082">
    <property type="term" value="F:unfolded protein binding"/>
    <property type="evidence" value="ECO:0007669"/>
    <property type="project" value="InterPro"/>
</dbReference>
<gene>
    <name evidence="4" type="ORF">JCGZ_05006</name>
</gene>
<keyword evidence="5" id="KW-1185">Reference proteome</keyword>
<evidence type="ECO:0000259" key="3">
    <source>
        <dbReference type="PROSITE" id="PS50076"/>
    </source>
</evidence>
<dbReference type="AlphaFoldDB" id="A0A067L428"/>
<dbReference type="FunFam" id="2.60.260.20:FF:000015">
    <property type="entry name" value="Heat shock protein 40"/>
    <property type="match status" value="1"/>
</dbReference>
<evidence type="ECO:0000256" key="1">
    <source>
        <dbReference type="ARBA" id="ARBA00023186"/>
    </source>
</evidence>
<reference evidence="4 5" key="1">
    <citation type="journal article" date="2014" name="PLoS ONE">
        <title>Global Analysis of Gene Expression Profiles in Physic Nut (Jatropha curcas L.) Seedlings Exposed to Salt Stress.</title>
        <authorList>
            <person name="Zhang L."/>
            <person name="Zhang C."/>
            <person name="Wu P."/>
            <person name="Chen Y."/>
            <person name="Li M."/>
            <person name="Jiang H."/>
            <person name="Wu G."/>
        </authorList>
    </citation>
    <scope>NUCLEOTIDE SEQUENCE [LARGE SCALE GENOMIC DNA]</scope>
    <source>
        <strain evidence="5">cv. GZQX0401</strain>
        <tissue evidence="4">Young leaves</tissue>
    </source>
</reference>
<feature type="region of interest" description="Disordered" evidence="2">
    <location>
        <begin position="80"/>
        <end position="284"/>
    </location>
</feature>
<dbReference type="GO" id="GO:0005829">
    <property type="term" value="C:cytosol"/>
    <property type="evidence" value="ECO:0007669"/>
    <property type="project" value="TreeGrafter"/>
</dbReference>
<dbReference type="SUPFAM" id="SSF49493">
    <property type="entry name" value="HSP40/DnaJ peptide-binding domain"/>
    <property type="match status" value="2"/>
</dbReference>
<dbReference type="Gene3D" id="2.60.260.20">
    <property type="entry name" value="Urease metallochaperone UreE, N-terminal domain"/>
    <property type="match status" value="2"/>
</dbReference>
<dbReference type="PRINTS" id="PR00625">
    <property type="entry name" value="JDOMAIN"/>
</dbReference>
<evidence type="ECO:0000313" key="4">
    <source>
        <dbReference type="EMBL" id="KDP38849.1"/>
    </source>
</evidence>
<dbReference type="CDD" id="cd06257">
    <property type="entry name" value="DnaJ"/>
    <property type="match status" value="1"/>
</dbReference>
<dbReference type="STRING" id="180498.A0A067L428"/>
<evidence type="ECO:0000256" key="2">
    <source>
        <dbReference type="SAM" id="MobiDB-lite"/>
    </source>
</evidence>
<dbReference type="OrthoDB" id="550424at2759"/>
<dbReference type="FunFam" id="2.60.260.20:FF:000006">
    <property type="entry name" value="DnaJ subfamily B member 13"/>
    <property type="match status" value="1"/>
</dbReference>
<feature type="domain" description="J" evidence="3">
    <location>
        <begin position="12"/>
        <end position="78"/>
    </location>
</feature>
<accession>A0A067L428</accession>
<dbReference type="PANTHER" id="PTHR24078">
    <property type="entry name" value="DNAJ HOMOLOG SUBFAMILY C MEMBER"/>
    <property type="match status" value="1"/>
</dbReference>
<dbReference type="Pfam" id="PF01556">
    <property type="entry name" value="DnaJ_C"/>
    <property type="match status" value="1"/>
</dbReference>
<dbReference type="Pfam" id="PF00226">
    <property type="entry name" value="DnaJ"/>
    <property type="match status" value="1"/>
</dbReference>
<dbReference type="InterPro" id="IPR002939">
    <property type="entry name" value="DnaJ_C"/>
</dbReference>
<dbReference type="InterPro" id="IPR001623">
    <property type="entry name" value="DnaJ_domain"/>
</dbReference>
<sequence>MADGSHSPISLDFHSILGISKGAPVKEMCKAYKFLVKKWHPDRNPSNKTEAQAKLQQINEAFMILNEKKIKESTKTIDYEPITSPLSDLPSGRTSSHRQKKSMDESFFSRPSVHLKSLRKKSRTPSPTPTYLSQNASRRSISPAPDTSRSKSTGKRCTPETKFSSLAKSRTPSPTPADLSQSASRRSISPAPETSRSKSTGKRRTPETKFASLAKSRPPSPTPADLSQSASRRRISPAPDTSRSKSTSRRCTPETKISSPAKSPTLKGSAPIVYSQSTARRTPPPIEKKLECSLEELCRGCIKKVKITRSFLRNGIIDQEEEVLKIRVQPGWKKGTKITFEGKGDEKPGYHPADIILVVEEKRHPLFEREGDDLELALKIPLVKALTGCSISVPLLGGEKMCLSFDDIIYPGFEKVIRGQGMPTTEEGKRGDLRIKFFVEFPIELSDEQRTQASSILQDCFSC</sequence>
<feature type="compositionally biased region" description="Polar residues" evidence="2">
    <location>
        <begin position="161"/>
        <end position="198"/>
    </location>
</feature>
<dbReference type="Gene3D" id="1.10.287.110">
    <property type="entry name" value="DnaJ domain"/>
    <property type="match status" value="1"/>
</dbReference>
<dbReference type="InterPro" id="IPR036869">
    <property type="entry name" value="J_dom_sf"/>
</dbReference>
<dbReference type="GO" id="GO:0051087">
    <property type="term" value="F:protein-folding chaperone binding"/>
    <property type="evidence" value="ECO:0007669"/>
    <property type="project" value="TreeGrafter"/>
</dbReference>
<dbReference type="EMBL" id="KK914355">
    <property type="protein sequence ID" value="KDP38849.1"/>
    <property type="molecule type" value="Genomic_DNA"/>
</dbReference>
<evidence type="ECO:0000313" key="5">
    <source>
        <dbReference type="Proteomes" id="UP000027138"/>
    </source>
</evidence>
<organism evidence="4 5">
    <name type="scientific">Jatropha curcas</name>
    <name type="common">Barbados nut</name>
    <dbReference type="NCBI Taxonomy" id="180498"/>
    <lineage>
        <taxon>Eukaryota</taxon>
        <taxon>Viridiplantae</taxon>
        <taxon>Streptophyta</taxon>
        <taxon>Embryophyta</taxon>
        <taxon>Tracheophyta</taxon>
        <taxon>Spermatophyta</taxon>
        <taxon>Magnoliopsida</taxon>
        <taxon>eudicotyledons</taxon>
        <taxon>Gunneridae</taxon>
        <taxon>Pentapetalae</taxon>
        <taxon>rosids</taxon>
        <taxon>fabids</taxon>
        <taxon>Malpighiales</taxon>
        <taxon>Euphorbiaceae</taxon>
        <taxon>Crotonoideae</taxon>
        <taxon>Jatropheae</taxon>
        <taxon>Jatropha</taxon>
    </lineage>
</organism>